<accession>A0A401JGD1</accession>
<evidence type="ECO:0000313" key="3">
    <source>
        <dbReference type="Proteomes" id="UP000286806"/>
    </source>
</evidence>
<proteinExistence type="predicted"/>
<keyword evidence="1 2" id="KW-0812">Transmembrane</keyword>
<protein>
    <submittedName>
        <fullName evidence="2">Predicted secretion system X transmembrane protein 1</fullName>
    </submittedName>
</protein>
<organism evidence="2 3">
    <name type="scientific">Sulfuriferula multivorans</name>
    <dbReference type="NCBI Taxonomy" id="1559896"/>
    <lineage>
        <taxon>Bacteria</taxon>
        <taxon>Pseudomonadati</taxon>
        <taxon>Pseudomonadota</taxon>
        <taxon>Betaproteobacteria</taxon>
        <taxon>Nitrosomonadales</taxon>
        <taxon>Sulfuricellaceae</taxon>
        <taxon>Sulfuriferula</taxon>
    </lineage>
</organism>
<dbReference type="AlphaFoldDB" id="A0A401JGD1"/>
<sequence length="177" mass="19548">MGLPALALDFKRTPRPWAWLGVVLLVIGAAWLVQVVNSERALSGQIDLAAARQQVMARHSKIKVAAPPLDAEALQQQIRQANAILQQLALPWDALFQTLEATRDQDIALLSIQPDAAKQSVRIGGEAKNLTTLLAYITRLEQGRVLNHVYLTSHEVRTQDAEQPVRFSLAAHWAVQP</sequence>
<dbReference type="Proteomes" id="UP000286806">
    <property type="component" value="Unassembled WGS sequence"/>
</dbReference>
<comment type="caution">
    <text evidence="2">The sequence shown here is derived from an EMBL/GenBank/DDBJ whole genome shotgun (WGS) entry which is preliminary data.</text>
</comment>
<gene>
    <name evidence="2" type="ORF">SFMTTN_2486</name>
</gene>
<dbReference type="Pfam" id="PF05137">
    <property type="entry name" value="PilN"/>
    <property type="match status" value="1"/>
</dbReference>
<evidence type="ECO:0000256" key="1">
    <source>
        <dbReference type="SAM" id="Phobius"/>
    </source>
</evidence>
<dbReference type="InterPro" id="IPR007813">
    <property type="entry name" value="PilN"/>
</dbReference>
<dbReference type="RefSeq" id="WP_124705449.1">
    <property type="nucleotide sequence ID" value="NZ_BGOW01000024.1"/>
</dbReference>
<keyword evidence="1" id="KW-1133">Transmembrane helix</keyword>
<dbReference type="OrthoDB" id="8703192at2"/>
<keyword evidence="1" id="KW-0472">Membrane</keyword>
<feature type="transmembrane region" description="Helical" evidence="1">
    <location>
        <begin position="17"/>
        <end position="36"/>
    </location>
</feature>
<dbReference type="EMBL" id="BGOW01000024">
    <property type="protein sequence ID" value="GBL46662.1"/>
    <property type="molecule type" value="Genomic_DNA"/>
</dbReference>
<keyword evidence="3" id="KW-1185">Reference proteome</keyword>
<reference evidence="2 3" key="1">
    <citation type="journal article" date="2019" name="Front. Microbiol.">
        <title>Genomes of Neutrophilic Sulfur-Oxidizing Chemolithoautotrophs Representing 9 Proteobacterial Species From 8 Genera.</title>
        <authorList>
            <person name="Watanabe T."/>
            <person name="Kojima H."/>
            <person name="Umezawa K."/>
            <person name="Hori C."/>
            <person name="Takasuka T.E."/>
            <person name="Kato Y."/>
            <person name="Fukui M."/>
        </authorList>
    </citation>
    <scope>NUCLEOTIDE SEQUENCE [LARGE SCALE GENOMIC DNA]</scope>
    <source>
        <strain evidence="2 3">TTN</strain>
    </source>
</reference>
<name>A0A401JGD1_9PROT</name>
<evidence type="ECO:0000313" key="2">
    <source>
        <dbReference type="EMBL" id="GBL46662.1"/>
    </source>
</evidence>